<comment type="caution">
    <text evidence="7">The sequence shown here is derived from an EMBL/GenBank/DDBJ whole genome shotgun (WGS) entry which is preliminary data.</text>
</comment>
<gene>
    <name evidence="7" type="primary">fmt_15</name>
    <name evidence="7" type="ORF">SDC9_24518</name>
</gene>
<dbReference type="InterPro" id="IPR044135">
    <property type="entry name" value="Met-tRNA-FMT_C"/>
</dbReference>
<sequence length="319" mass="34319">MRVLFAGSPAIAIPSLEAIAEEHELAAVLSNPPSPQGRGKEILPTPVAQAIPRISGGTVPLFEFEKLGPDERQRIADLKPDILVAFAYGKLFGPKFLTLFPKGGINIHPSLLPRHRGSSPIQQAILDGDEKTGVSVQRIALKMDSGELLAVEEFSLDGRETAFLLSDRCASIGARLCIDVLRAIEKGRETSWPQRGEATYCRKIQKEDGLIDWTRPARALDAMIRAFDPWPGSYSFIKGQRLNILAAVPYPGNLAQIPGEALPNAPPGTIIGLDRASGIVVSTGKGFLALTRLQLSGRKALSYKDFANGLRDIAGLALG</sequence>
<proteinExistence type="inferred from homology"/>
<dbReference type="HAMAP" id="MF_00182">
    <property type="entry name" value="Formyl_trans"/>
    <property type="match status" value="1"/>
</dbReference>
<dbReference type="EMBL" id="VSSQ01000118">
    <property type="protein sequence ID" value="MPL78648.1"/>
    <property type="molecule type" value="Genomic_DNA"/>
</dbReference>
<protein>
    <recommendedName>
        <fullName evidence="2">methionyl-tRNA formyltransferase</fullName>
        <ecNumber evidence="2">2.1.2.9</ecNumber>
    </recommendedName>
</protein>
<name>A0A644UI22_9ZZZZ</name>
<dbReference type="InterPro" id="IPR011034">
    <property type="entry name" value="Formyl_transferase-like_C_sf"/>
</dbReference>
<dbReference type="EC" id="2.1.2.9" evidence="2"/>
<feature type="domain" description="Formyl transferase N-terminal" evidence="5">
    <location>
        <begin position="16"/>
        <end position="180"/>
    </location>
</feature>
<dbReference type="GO" id="GO:0005829">
    <property type="term" value="C:cytosol"/>
    <property type="evidence" value="ECO:0007669"/>
    <property type="project" value="TreeGrafter"/>
</dbReference>
<comment type="similarity">
    <text evidence="1">Belongs to the Fmt family.</text>
</comment>
<keyword evidence="3 7" id="KW-0808">Transferase</keyword>
<dbReference type="InterPro" id="IPR036477">
    <property type="entry name" value="Formyl_transf_N_sf"/>
</dbReference>
<evidence type="ECO:0000256" key="2">
    <source>
        <dbReference type="ARBA" id="ARBA00012261"/>
    </source>
</evidence>
<dbReference type="InterPro" id="IPR002376">
    <property type="entry name" value="Formyl_transf_N"/>
</dbReference>
<dbReference type="CDD" id="cd08646">
    <property type="entry name" value="FMT_core_Met-tRNA-FMT_N"/>
    <property type="match status" value="1"/>
</dbReference>
<dbReference type="PANTHER" id="PTHR11138">
    <property type="entry name" value="METHIONYL-TRNA FORMYLTRANSFERASE"/>
    <property type="match status" value="1"/>
</dbReference>
<keyword evidence="4" id="KW-0648">Protein biosynthesis</keyword>
<organism evidence="7">
    <name type="scientific">bioreactor metagenome</name>
    <dbReference type="NCBI Taxonomy" id="1076179"/>
    <lineage>
        <taxon>unclassified sequences</taxon>
        <taxon>metagenomes</taxon>
        <taxon>ecological metagenomes</taxon>
    </lineage>
</organism>
<dbReference type="InterPro" id="IPR037022">
    <property type="entry name" value="Formyl_trans_C_sf"/>
</dbReference>
<feature type="domain" description="Formyl transferase C-terminal" evidence="6">
    <location>
        <begin position="203"/>
        <end position="310"/>
    </location>
</feature>
<dbReference type="Pfam" id="PF02911">
    <property type="entry name" value="Formyl_trans_C"/>
    <property type="match status" value="1"/>
</dbReference>
<accession>A0A644UI22</accession>
<evidence type="ECO:0000256" key="1">
    <source>
        <dbReference type="ARBA" id="ARBA00010699"/>
    </source>
</evidence>
<reference evidence="7" key="1">
    <citation type="submission" date="2019-08" db="EMBL/GenBank/DDBJ databases">
        <authorList>
            <person name="Kucharzyk K."/>
            <person name="Murdoch R.W."/>
            <person name="Higgins S."/>
            <person name="Loffler F."/>
        </authorList>
    </citation>
    <scope>NUCLEOTIDE SEQUENCE</scope>
</reference>
<dbReference type="NCBIfam" id="TIGR00460">
    <property type="entry name" value="fmt"/>
    <property type="match status" value="1"/>
</dbReference>
<dbReference type="Pfam" id="PF00551">
    <property type="entry name" value="Formyl_trans_N"/>
    <property type="match status" value="1"/>
</dbReference>
<evidence type="ECO:0000313" key="7">
    <source>
        <dbReference type="EMBL" id="MPL78648.1"/>
    </source>
</evidence>
<evidence type="ECO:0000259" key="6">
    <source>
        <dbReference type="Pfam" id="PF02911"/>
    </source>
</evidence>
<evidence type="ECO:0000256" key="3">
    <source>
        <dbReference type="ARBA" id="ARBA00022679"/>
    </source>
</evidence>
<dbReference type="InterPro" id="IPR005793">
    <property type="entry name" value="Formyl_trans_C"/>
</dbReference>
<dbReference type="PANTHER" id="PTHR11138:SF5">
    <property type="entry name" value="METHIONYL-TRNA FORMYLTRANSFERASE, MITOCHONDRIAL"/>
    <property type="match status" value="1"/>
</dbReference>
<dbReference type="GO" id="GO:0004479">
    <property type="term" value="F:methionyl-tRNA formyltransferase activity"/>
    <property type="evidence" value="ECO:0007669"/>
    <property type="project" value="UniProtKB-EC"/>
</dbReference>
<dbReference type="Gene3D" id="3.40.50.170">
    <property type="entry name" value="Formyl transferase, N-terminal domain"/>
    <property type="match status" value="1"/>
</dbReference>
<dbReference type="Gene3D" id="3.10.25.10">
    <property type="entry name" value="Formyl transferase, C-terminal domain"/>
    <property type="match status" value="1"/>
</dbReference>
<dbReference type="InterPro" id="IPR005794">
    <property type="entry name" value="Fmt"/>
</dbReference>
<dbReference type="InterPro" id="IPR041711">
    <property type="entry name" value="Met-tRNA-FMT_N"/>
</dbReference>
<evidence type="ECO:0000259" key="5">
    <source>
        <dbReference type="Pfam" id="PF00551"/>
    </source>
</evidence>
<dbReference type="SUPFAM" id="SSF50486">
    <property type="entry name" value="FMT C-terminal domain-like"/>
    <property type="match status" value="1"/>
</dbReference>
<dbReference type="CDD" id="cd08704">
    <property type="entry name" value="Met_tRNA_FMT_C"/>
    <property type="match status" value="1"/>
</dbReference>
<dbReference type="AlphaFoldDB" id="A0A644UI22"/>
<evidence type="ECO:0000256" key="4">
    <source>
        <dbReference type="ARBA" id="ARBA00022917"/>
    </source>
</evidence>
<dbReference type="SUPFAM" id="SSF53328">
    <property type="entry name" value="Formyltransferase"/>
    <property type="match status" value="1"/>
</dbReference>